<dbReference type="EMBL" id="UINC01009551">
    <property type="protein sequence ID" value="SVA42819.1"/>
    <property type="molecule type" value="Genomic_DNA"/>
</dbReference>
<dbReference type="Pfam" id="PF00005">
    <property type="entry name" value="ABC_tran"/>
    <property type="match status" value="1"/>
</dbReference>
<dbReference type="GO" id="GO:0005886">
    <property type="term" value="C:plasma membrane"/>
    <property type="evidence" value="ECO:0007669"/>
    <property type="project" value="TreeGrafter"/>
</dbReference>
<dbReference type="Gene3D" id="3.40.50.300">
    <property type="entry name" value="P-loop containing nucleotide triphosphate hydrolases"/>
    <property type="match status" value="1"/>
</dbReference>
<evidence type="ECO:0000256" key="1">
    <source>
        <dbReference type="ARBA" id="ARBA00022448"/>
    </source>
</evidence>
<keyword evidence="2" id="KW-0547">Nucleotide-binding</keyword>
<keyword evidence="1" id="KW-0813">Transport</keyword>
<dbReference type="PANTHER" id="PTHR45772:SF10">
    <property type="entry name" value="LIPOPOLYSACCHARIDE EXPORT SYSTEM ATP-BINDING PROTEIN LPTB"/>
    <property type="match status" value="1"/>
</dbReference>
<evidence type="ECO:0000259" key="4">
    <source>
        <dbReference type="Pfam" id="PF00005"/>
    </source>
</evidence>
<dbReference type="PANTHER" id="PTHR45772">
    <property type="entry name" value="CONSERVED COMPONENT OF ABC TRANSPORTER FOR NATURAL AMINO ACIDS-RELATED"/>
    <property type="match status" value="1"/>
</dbReference>
<keyword evidence="3" id="KW-0067">ATP-binding</keyword>
<dbReference type="SUPFAM" id="SSF52540">
    <property type="entry name" value="P-loop containing nucleoside triphosphate hydrolases"/>
    <property type="match status" value="1"/>
</dbReference>
<organism evidence="5">
    <name type="scientific">marine metagenome</name>
    <dbReference type="NCBI Taxonomy" id="408172"/>
    <lineage>
        <taxon>unclassified sequences</taxon>
        <taxon>metagenomes</taxon>
        <taxon>ecological metagenomes</taxon>
    </lineage>
</organism>
<feature type="non-terminal residue" evidence="5">
    <location>
        <position position="110"/>
    </location>
</feature>
<proteinExistence type="predicted"/>
<dbReference type="InterPro" id="IPR003439">
    <property type="entry name" value="ABC_transporter-like_ATP-bd"/>
</dbReference>
<name>A0A381VR73_9ZZZZ</name>
<dbReference type="AlphaFoldDB" id="A0A381VR73"/>
<protein>
    <recommendedName>
        <fullName evidence="4">ABC transporter domain-containing protein</fullName>
    </recommendedName>
</protein>
<evidence type="ECO:0000256" key="3">
    <source>
        <dbReference type="ARBA" id="ARBA00022840"/>
    </source>
</evidence>
<evidence type="ECO:0000256" key="2">
    <source>
        <dbReference type="ARBA" id="ARBA00022741"/>
    </source>
</evidence>
<dbReference type="GO" id="GO:0016887">
    <property type="term" value="F:ATP hydrolysis activity"/>
    <property type="evidence" value="ECO:0007669"/>
    <property type="project" value="InterPro"/>
</dbReference>
<evidence type="ECO:0000313" key="5">
    <source>
        <dbReference type="EMBL" id="SVA42819.1"/>
    </source>
</evidence>
<dbReference type="InterPro" id="IPR051120">
    <property type="entry name" value="ABC_AA/LPS_Transport"/>
</dbReference>
<accession>A0A381VR73</accession>
<gene>
    <name evidence="5" type="ORF">METZ01_LOCUS95673</name>
</gene>
<reference evidence="5" key="1">
    <citation type="submission" date="2018-05" db="EMBL/GenBank/DDBJ databases">
        <authorList>
            <person name="Lanie J.A."/>
            <person name="Ng W.-L."/>
            <person name="Kazmierczak K.M."/>
            <person name="Andrzejewski T.M."/>
            <person name="Davidsen T.M."/>
            <person name="Wayne K.J."/>
            <person name="Tettelin H."/>
            <person name="Glass J.I."/>
            <person name="Rusch D."/>
            <person name="Podicherti R."/>
            <person name="Tsui H.-C.T."/>
            <person name="Winkler M.E."/>
        </authorList>
    </citation>
    <scope>NUCLEOTIDE SEQUENCE</scope>
</reference>
<sequence>MSDSLPFNILEVKNIHKTYARREVVNDVSFSVRGGEIVGLLGPNGAGKTTCFYIACGLVRPNKGKVFLNQKSIGHLPMHKRANLGLGYLPQEPSIFRKLNVEDNIMAILE</sequence>
<dbReference type="InterPro" id="IPR027417">
    <property type="entry name" value="P-loop_NTPase"/>
</dbReference>
<feature type="domain" description="ABC transporter" evidence="4">
    <location>
        <begin position="25"/>
        <end position="104"/>
    </location>
</feature>
<dbReference type="GO" id="GO:0005524">
    <property type="term" value="F:ATP binding"/>
    <property type="evidence" value="ECO:0007669"/>
    <property type="project" value="UniProtKB-KW"/>
</dbReference>